<name>A0A7W5CAE4_9BACL</name>
<sequence>MKWRVLVEVLLLVPVLVGIVPLVKDQNQSRCITIGLIVLTLVTLPVITEVILAAYVNDGSCLMS</sequence>
<protein>
    <submittedName>
        <fullName evidence="2">Uncharacterized protein</fullName>
    </submittedName>
</protein>
<dbReference type="Proteomes" id="UP000518605">
    <property type="component" value="Unassembled WGS sequence"/>
</dbReference>
<keyword evidence="3" id="KW-1185">Reference proteome</keyword>
<organism evidence="2 3">
    <name type="scientific">Paenibacillus endophyticus</name>
    <dbReference type="NCBI Taxonomy" id="1294268"/>
    <lineage>
        <taxon>Bacteria</taxon>
        <taxon>Bacillati</taxon>
        <taxon>Bacillota</taxon>
        <taxon>Bacilli</taxon>
        <taxon>Bacillales</taxon>
        <taxon>Paenibacillaceae</taxon>
        <taxon>Paenibacillus</taxon>
    </lineage>
</organism>
<evidence type="ECO:0000256" key="1">
    <source>
        <dbReference type="SAM" id="Phobius"/>
    </source>
</evidence>
<feature type="transmembrane region" description="Helical" evidence="1">
    <location>
        <begin position="35"/>
        <end position="56"/>
    </location>
</feature>
<gene>
    <name evidence="2" type="ORF">FHS16_004139</name>
</gene>
<proteinExistence type="predicted"/>
<keyword evidence="1" id="KW-0472">Membrane</keyword>
<evidence type="ECO:0000313" key="3">
    <source>
        <dbReference type="Proteomes" id="UP000518605"/>
    </source>
</evidence>
<reference evidence="2 3" key="1">
    <citation type="submission" date="2020-08" db="EMBL/GenBank/DDBJ databases">
        <title>Genomic Encyclopedia of Type Strains, Phase III (KMG-III): the genomes of soil and plant-associated and newly described type strains.</title>
        <authorList>
            <person name="Whitman W."/>
        </authorList>
    </citation>
    <scope>NUCLEOTIDE SEQUENCE [LARGE SCALE GENOMIC DNA]</scope>
    <source>
        <strain evidence="2 3">CECT 8234</strain>
    </source>
</reference>
<dbReference type="AlphaFoldDB" id="A0A7W5CAE4"/>
<keyword evidence="1" id="KW-1133">Transmembrane helix</keyword>
<dbReference type="EMBL" id="JACHXW010000013">
    <property type="protein sequence ID" value="MBB3154063.1"/>
    <property type="molecule type" value="Genomic_DNA"/>
</dbReference>
<accession>A0A7W5CAE4</accession>
<feature type="transmembrane region" description="Helical" evidence="1">
    <location>
        <begin position="6"/>
        <end position="23"/>
    </location>
</feature>
<keyword evidence="1" id="KW-0812">Transmembrane</keyword>
<comment type="caution">
    <text evidence="2">The sequence shown here is derived from an EMBL/GenBank/DDBJ whole genome shotgun (WGS) entry which is preliminary data.</text>
</comment>
<evidence type="ECO:0000313" key="2">
    <source>
        <dbReference type="EMBL" id="MBB3154063.1"/>
    </source>
</evidence>